<evidence type="ECO:0000313" key="2">
    <source>
        <dbReference type="Proteomes" id="UP000826234"/>
    </source>
</evidence>
<gene>
    <name evidence="1" type="ORF">JD844_019517</name>
</gene>
<organism evidence="1 2">
    <name type="scientific">Phrynosoma platyrhinos</name>
    <name type="common">Desert horned lizard</name>
    <dbReference type="NCBI Taxonomy" id="52577"/>
    <lineage>
        <taxon>Eukaryota</taxon>
        <taxon>Metazoa</taxon>
        <taxon>Chordata</taxon>
        <taxon>Craniata</taxon>
        <taxon>Vertebrata</taxon>
        <taxon>Euteleostomi</taxon>
        <taxon>Lepidosauria</taxon>
        <taxon>Squamata</taxon>
        <taxon>Bifurcata</taxon>
        <taxon>Unidentata</taxon>
        <taxon>Episquamata</taxon>
        <taxon>Toxicofera</taxon>
        <taxon>Iguania</taxon>
        <taxon>Phrynosomatidae</taxon>
        <taxon>Phrynosomatinae</taxon>
        <taxon>Phrynosoma</taxon>
    </lineage>
</organism>
<evidence type="ECO:0000313" key="1">
    <source>
        <dbReference type="EMBL" id="KAH0631751.1"/>
    </source>
</evidence>
<comment type="caution">
    <text evidence="1">The sequence shown here is derived from an EMBL/GenBank/DDBJ whole genome shotgun (WGS) entry which is preliminary data.</text>
</comment>
<dbReference type="EMBL" id="JAIPUX010000026">
    <property type="protein sequence ID" value="KAH0631751.1"/>
    <property type="molecule type" value="Genomic_DNA"/>
</dbReference>
<protein>
    <submittedName>
        <fullName evidence="1">Uncharacterized protein</fullName>
    </submittedName>
</protein>
<proteinExistence type="predicted"/>
<sequence length="84" mass="9803">MLTYLGWDYFGSWYVCELLHLFLSSRDRNVPSIGIIIINIIKENLDRCLWAKEVGKFLQNKRKHFSWLSPDVTSFIAASQALPK</sequence>
<reference evidence="1 2" key="1">
    <citation type="journal article" date="2022" name="Gigascience">
        <title>A chromosome-level genome assembly and annotation of the desert horned lizard, Phrynosoma platyrhinos, provides insight into chromosomal rearrangements among reptiles.</title>
        <authorList>
            <person name="Koochekian N."/>
            <person name="Ascanio A."/>
            <person name="Farleigh K."/>
            <person name="Card D.C."/>
            <person name="Schield D.R."/>
            <person name="Castoe T.A."/>
            <person name="Jezkova T."/>
        </authorList>
    </citation>
    <scope>NUCLEOTIDE SEQUENCE [LARGE SCALE GENOMIC DNA]</scope>
    <source>
        <strain evidence="1">NK-2021</strain>
    </source>
</reference>
<keyword evidence="2" id="KW-1185">Reference proteome</keyword>
<accession>A0ABQ7TQN4</accession>
<dbReference type="Proteomes" id="UP000826234">
    <property type="component" value="Unassembled WGS sequence"/>
</dbReference>
<name>A0ABQ7TQN4_PHRPL</name>